<comment type="caution">
    <text evidence="2">The sequence shown here is derived from an EMBL/GenBank/DDBJ whole genome shotgun (WGS) entry which is preliminary data.</text>
</comment>
<evidence type="ECO:0000313" key="3">
    <source>
        <dbReference type="Proteomes" id="UP000324632"/>
    </source>
</evidence>
<gene>
    <name evidence="2" type="ORF">E1301_Tti019184</name>
</gene>
<accession>A0A5A9P486</accession>
<sequence>MQDPDISDTLEATTEENEEALSSISMTTVQFNSFINCCCPLNRPSSDIKKGLAMAFVYEFPCLKDSTSSGYGAWYTPGRMHRLATEFLEEHLRNVRKLLRKLKQPGKLKPQEEHAVSKPQSGLPPERIQEMVDCMKVHKYPVSEVEGYMKDTAIYRGEWIRSNESKSIPEILTEFPRLLDNPGIEAEADRKLFEDWATIADRNRAQRDEKVHSELADMTPGPALSQFDRYDTVALECNAAFLKAITEEGHTARSMAEYKRMQTRLMRSSKLSIFQLWDWVPGRMPALRVEIKKTTPHARILKNTADAGRNTSDDTAPYRAFCSLQTDYFSFIFKSGNIVVPFMCCFHLRKTMQAQSCSNPSPFRDGRKYALRYQIFDTSNKAHSSGLQSRRFESREVCVKRVSECLQLIKRSESGEQKKKENKRQWQDESFKTMLRLRELNCRLRQHSPEGAPVGEQIMEQLLLGFLLIHDIECMGLPSYLDAEEHVKGKVSLLIVGPSPNTDLRAANGLEIPYIGYALVDFTVAAMLLPDPSRKHDFFRECAKQKRLTGKRPCKENGILTVRLGINPATLAQRSSNAGHCFSNCPYSPPDC</sequence>
<organism evidence="2 3">
    <name type="scientific">Triplophysa tibetana</name>
    <dbReference type="NCBI Taxonomy" id="1572043"/>
    <lineage>
        <taxon>Eukaryota</taxon>
        <taxon>Metazoa</taxon>
        <taxon>Chordata</taxon>
        <taxon>Craniata</taxon>
        <taxon>Vertebrata</taxon>
        <taxon>Euteleostomi</taxon>
        <taxon>Actinopterygii</taxon>
        <taxon>Neopterygii</taxon>
        <taxon>Teleostei</taxon>
        <taxon>Ostariophysi</taxon>
        <taxon>Cypriniformes</taxon>
        <taxon>Nemacheilidae</taxon>
        <taxon>Triplophysa</taxon>
    </lineage>
</organism>
<reference evidence="2 3" key="1">
    <citation type="journal article" date="2019" name="Mol. Ecol. Resour.">
        <title>Chromosome-level genome assembly of Triplophysa tibetana, a fish adapted to the harsh high-altitude environment of the Tibetan Plateau.</title>
        <authorList>
            <person name="Yang X."/>
            <person name="Liu H."/>
            <person name="Ma Z."/>
            <person name="Zou Y."/>
            <person name="Zou M."/>
            <person name="Mao Y."/>
            <person name="Li X."/>
            <person name="Wang H."/>
            <person name="Chen T."/>
            <person name="Wang W."/>
            <person name="Yang R."/>
        </authorList>
    </citation>
    <scope>NUCLEOTIDE SEQUENCE [LARGE SCALE GENOMIC DNA]</scope>
    <source>
        <strain evidence="2">TTIB1903HZAU</strain>
        <tissue evidence="2">Muscle</tissue>
    </source>
</reference>
<dbReference type="EMBL" id="SOYY01000009">
    <property type="protein sequence ID" value="KAA0716592.1"/>
    <property type="molecule type" value="Genomic_DNA"/>
</dbReference>
<evidence type="ECO:0000256" key="1">
    <source>
        <dbReference type="SAM" id="MobiDB-lite"/>
    </source>
</evidence>
<proteinExistence type="predicted"/>
<evidence type="ECO:0000313" key="2">
    <source>
        <dbReference type="EMBL" id="KAA0716592.1"/>
    </source>
</evidence>
<dbReference type="PANTHER" id="PTHR31025">
    <property type="entry name" value="SI:CH211-196P9.1-RELATED"/>
    <property type="match status" value="1"/>
</dbReference>
<name>A0A5A9P486_9TELE</name>
<dbReference type="PANTHER" id="PTHR31025:SF9">
    <property type="entry name" value="SI:DKEY-286J15.1"/>
    <property type="match status" value="1"/>
</dbReference>
<dbReference type="AlphaFoldDB" id="A0A5A9P486"/>
<keyword evidence="3" id="KW-1185">Reference proteome</keyword>
<dbReference type="Proteomes" id="UP000324632">
    <property type="component" value="Chromosome 9"/>
</dbReference>
<protein>
    <submittedName>
        <fullName evidence="2">Uncharacterized protein</fullName>
    </submittedName>
</protein>
<feature type="region of interest" description="Disordered" evidence="1">
    <location>
        <begin position="104"/>
        <end position="123"/>
    </location>
</feature>